<sequence>MIDLKSLLFCAVVAGVANYAYCASAEDQGGVNGITWTELERVPLAGSPKKEEILGIAVIEPGVTVELHIHEEYEVGYLLEGEFSLQTEGEAVRTFKAGDSYAILPDKAHAATSTGKTAVKVLVTYIVEAGKSLAELPKK</sequence>
<accession>A0ABU0S5V9</accession>
<dbReference type="InterPro" id="IPR014710">
    <property type="entry name" value="RmlC-like_jellyroll"/>
</dbReference>
<dbReference type="InterPro" id="IPR011051">
    <property type="entry name" value="RmlC_Cupin_sf"/>
</dbReference>
<dbReference type="SUPFAM" id="SSF51182">
    <property type="entry name" value="RmlC-like cupins"/>
    <property type="match status" value="1"/>
</dbReference>
<protein>
    <submittedName>
        <fullName evidence="3">Quercetin dioxygenase-like cupin family protein</fullName>
    </submittedName>
</protein>
<comment type="caution">
    <text evidence="3">The sequence shown here is derived from an EMBL/GenBank/DDBJ whole genome shotgun (WGS) entry which is preliminary data.</text>
</comment>
<dbReference type="Pfam" id="PF07883">
    <property type="entry name" value="Cupin_2"/>
    <property type="match status" value="1"/>
</dbReference>
<proteinExistence type="predicted"/>
<keyword evidence="1" id="KW-0732">Signal</keyword>
<keyword evidence="4" id="KW-1185">Reference proteome</keyword>
<feature type="domain" description="Cupin type-2" evidence="2">
    <location>
        <begin position="56"/>
        <end position="125"/>
    </location>
</feature>
<dbReference type="InterPro" id="IPR013096">
    <property type="entry name" value="Cupin_2"/>
</dbReference>
<organism evidence="3 4">
    <name type="scientific">Phyllobacterium ifriqiyense</name>
    <dbReference type="NCBI Taxonomy" id="314238"/>
    <lineage>
        <taxon>Bacteria</taxon>
        <taxon>Pseudomonadati</taxon>
        <taxon>Pseudomonadota</taxon>
        <taxon>Alphaproteobacteria</taxon>
        <taxon>Hyphomicrobiales</taxon>
        <taxon>Phyllobacteriaceae</taxon>
        <taxon>Phyllobacterium</taxon>
    </lineage>
</organism>
<dbReference type="PANTHER" id="PTHR38599:SF1">
    <property type="entry name" value="CUPIN DOMAIN PROTEIN (AFU_ORTHOLOGUE AFUA_3G13620)"/>
    <property type="match status" value="1"/>
</dbReference>
<evidence type="ECO:0000313" key="3">
    <source>
        <dbReference type="EMBL" id="MDQ0996142.1"/>
    </source>
</evidence>
<feature type="signal peptide" evidence="1">
    <location>
        <begin position="1"/>
        <end position="25"/>
    </location>
</feature>
<evidence type="ECO:0000313" key="4">
    <source>
        <dbReference type="Proteomes" id="UP001237780"/>
    </source>
</evidence>
<dbReference type="RefSeq" id="WP_307278299.1">
    <property type="nucleotide sequence ID" value="NZ_JAUSZT010000002.1"/>
</dbReference>
<dbReference type="EMBL" id="JAUSZT010000002">
    <property type="protein sequence ID" value="MDQ0996142.1"/>
    <property type="molecule type" value="Genomic_DNA"/>
</dbReference>
<dbReference type="PANTHER" id="PTHR38599">
    <property type="entry name" value="CUPIN DOMAIN PROTEIN (AFU_ORTHOLOGUE AFUA_3G13620)"/>
    <property type="match status" value="1"/>
</dbReference>
<dbReference type="Proteomes" id="UP001237780">
    <property type="component" value="Unassembled WGS sequence"/>
</dbReference>
<name>A0ABU0S5V9_9HYPH</name>
<reference evidence="3 4" key="1">
    <citation type="submission" date="2023-07" db="EMBL/GenBank/DDBJ databases">
        <title>Comparative genomics of wheat-associated soil bacteria to identify genetic determinants of phenazine resistance.</title>
        <authorList>
            <person name="Mouncey N."/>
        </authorList>
    </citation>
    <scope>NUCLEOTIDE SEQUENCE [LARGE SCALE GENOMIC DNA]</scope>
    <source>
        <strain evidence="3 4">W4I11</strain>
    </source>
</reference>
<evidence type="ECO:0000259" key="2">
    <source>
        <dbReference type="Pfam" id="PF07883"/>
    </source>
</evidence>
<dbReference type="Gene3D" id="2.60.120.10">
    <property type="entry name" value="Jelly Rolls"/>
    <property type="match status" value="1"/>
</dbReference>
<feature type="chain" id="PRO_5046824548" evidence="1">
    <location>
        <begin position="26"/>
        <end position="139"/>
    </location>
</feature>
<evidence type="ECO:0000256" key="1">
    <source>
        <dbReference type="SAM" id="SignalP"/>
    </source>
</evidence>
<gene>
    <name evidence="3" type="ORF">QFZ34_001319</name>
</gene>